<feature type="signal peptide" evidence="3">
    <location>
        <begin position="1"/>
        <end position="37"/>
    </location>
</feature>
<proteinExistence type="predicted"/>
<reference evidence="5" key="2">
    <citation type="submission" date="2017-05" db="UniProtKB">
        <authorList>
            <consortium name="EnsemblMetazoa"/>
        </authorList>
    </citation>
    <scope>IDENTIFICATION</scope>
</reference>
<keyword evidence="6" id="KW-1185">Reference proteome</keyword>
<keyword evidence="2" id="KW-0812">Transmembrane</keyword>
<evidence type="ECO:0000313" key="5">
    <source>
        <dbReference type="EnsemblMetazoa" id="Aqu2.1.41235_001"/>
    </source>
</evidence>
<organism evidence="5">
    <name type="scientific">Amphimedon queenslandica</name>
    <name type="common">Sponge</name>
    <dbReference type="NCBI Taxonomy" id="400682"/>
    <lineage>
        <taxon>Eukaryota</taxon>
        <taxon>Metazoa</taxon>
        <taxon>Porifera</taxon>
        <taxon>Demospongiae</taxon>
        <taxon>Heteroscleromorpha</taxon>
        <taxon>Haplosclerida</taxon>
        <taxon>Niphatidae</taxon>
        <taxon>Amphimedon</taxon>
    </lineage>
</organism>
<evidence type="ECO:0000256" key="3">
    <source>
        <dbReference type="SAM" id="SignalP"/>
    </source>
</evidence>
<dbReference type="InterPro" id="IPR013783">
    <property type="entry name" value="Ig-like_fold"/>
</dbReference>
<feature type="chain" id="PRO_5013118422" description="Fibronectin type-III domain-containing protein" evidence="3">
    <location>
        <begin position="38"/>
        <end position="686"/>
    </location>
</feature>
<feature type="region of interest" description="Disordered" evidence="1">
    <location>
        <begin position="457"/>
        <end position="488"/>
    </location>
</feature>
<gene>
    <name evidence="5" type="primary">109591812</name>
</gene>
<feature type="compositionally biased region" description="Low complexity" evidence="1">
    <location>
        <begin position="472"/>
        <end position="488"/>
    </location>
</feature>
<feature type="region of interest" description="Disordered" evidence="1">
    <location>
        <begin position="556"/>
        <end position="607"/>
    </location>
</feature>
<keyword evidence="3" id="KW-0732">Signal</keyword>
<dbReference type="EnsemblMetazoa" id="Aqu2.1.41235_001">
    <property type="protein sequence ID" value="Aqu2.1.41235_001"/>
    <property type="gene ID" value="Aqu2.1.41235"/>
</dbReference>
<evidence type="ECO:0000256" key="2">
    <source>
        <dbReference type="SAM" id="Phobius"/>
    </source>
</evidence>
<dbReference type="Proteomes" id="UP000007879">
    <property type="component" value="Unassembled WGS sequence"/>
</dbReference>
<dbReference type="Gene3D" id="2.60.40.10">
    <property type="entry name" value="Immunoglobulins"/>
    <property type="match status" value="1"/>
</dbReference>
<keyword evidence="2" id="KW-0472">Membrane</keyword>
<dbReference type="PROSITE" id="PS50853">
    <property type="entry name" value="FN3"/>
    <property type="match status" value="1"/>
</dbReference>
<feature type="compositionally biased region" description="Polar residues" evidence="1">
    <location>
        <begin position="565"/>
        <end position="581"/>
    </location>
</feature>
<dbReference type="InterPro" id="IPR003961">
    <property type="entry name" value="FN3_dom"/>
</dbReference>
<evidence type="ECO:0000313" key="6">
    <source>
        <dbReference type="Proteomes" id="UP000007879"/>
    </source>
</evidence>
<sequence length="686" mass="74845">MVRRRPFHSLQSFEWTTKFSSFCISFLVLSQLCSVSSCPHSASIHHIDHIKACNGSDFLLTFSFFTNLTDDLMCVHRMYKMYIYSHDTKEVDELTQEPPPVFNNLTKICTSYLIIDGVTFQKYHGKLLQIRMYPTSPVQCSNNFSAIIGTDPPDPVNTSSVVSVVNCTGVYLYWTRPVTPTGCHILNYNIILQWNDTVVTTKEPFHYWLADELPSDEVLTVSIEAVNGIGPSQETSINISTAIKPVVNIVSHSVIIVPSAAQLIVNAELDSDCCPFSSPSLLHICTMCNKSASPFCSYINLTIYNDVMITINTTLPLDLQCKSTLTWSNHHSSYISYINDTFSTSPVHSVFIPTNSSTGYFRINCTLLPGGSGCVIKVFNSSGLFIFMEVLTLNDTVTVSDDDYKVVSKTTTHQLTASGTYTVFVHSLKDSGNESDVVIASRVIEVVLPSPSPSLVISTSSPSHTPPPSLSPSPSQSDTSSSQSPTCSTDCSDSDDIVIGASVCTFLIVGGGVACVVIFCVVRLCYVKKCKKSKKIISVGTRSEYITSQTFTPIELEEAPPSIGTDPNSLNPLIRNTSNPQPGDENNAKPDGRNANDPHLDVPHDPNPIYLAPEQASNSNDLQGAAPVVAQKTIIRNDRTDSNNEVQTATTTHELKPLTIPASTIAKTSVENGRNLDVTKSRCTVL</sequence>
<dbReference type="KEGG" id="aqu:109591812"/>
<evidence type="ECO:0000256" key="1">
    <source>
        <dbReference type="SAM" id="MobiDB-lite"/>
    </source>
</evidence>
<dbReference type="AlphaFoldDB" id="A0A1X7VN22"/>
<feature type="transmembrane region" description="Helical" evidence="2">
    <location>
        <begin position="497"/>
        <end position="526"/>
    </location>
</feature>
<dbReference type="InterPro" id="IPR036116">
    <property type="entry name" value="FN3_sf"/>
</dbReference>
<reference evidence="6" key="1">
    <citation type="journal article" date="2010" name="Nature">
        <title>The Amphimedon queenslandica genome and the evolution of animal complexity.</title>
        <authorList>
            <person name="Srivastava M."/>
            <person name="Simakov O."/>
            <person name="Chapman J."/>
            <person name="Fahey B."/>
            <person name="Gauthier M.E."/>
            <person name="Mitros T."/>
            <person name="Richards G.S."/>
            <person name="Conaco C."/>
            <person name="Dacre M."/>
            <person name="Hellsten U."/>
            <person name="Larroux C."/>
            <person name="Putnam N.H."/>
            <person name="Stanke M."/>
            <person name="Adamska M."/>
            <person name="Darling A."/>
            <person name="Degnan S.M."/>
            <person name="Oakley T.H."/>
            <person name="Plachetzki D.C."/>
            <person name="Zhai Y."/>
            <person name="Adamski M."/>
            <person name="Calcino A."/>
            <person name="Cummins S.F."/>
            <person name="Goodstein D.M."/>
            <person name="Harris C."/>
            <person name="Jackson D.J."/>
            <person name="Leys S.P."/>
            <person name="Shu S."/>
            <person name="Woodcroft B.J."/>
            <person name="Vervoort M."/>
            <person name="Kosik K.S."/>
            <person name="Manning G."/>
            <person name="Degnan B.M."/>
            <person name="Rokhsar D.S."/>
        </authorList>
    </citation>
    <scope>NUCLEOTIDE SEQUENCE [LARGE SCALE GENOMIC DNA]</scope>
</reference>
<name>A0A1X7VN22_AMPQE</name>
<dbReference type="EnsemblMetazoa" id="XM_020007450.1">
    <property type="protein sequence ID" value="XP_019863009.1"/>
    <property type="gene ID" value="LOC109591812"/>
</dbReference>
<evidence type="ECO:0000259" key="4">
    <source>
        <dbReference type="PROSITE" id="PS50853"/>
    </source>
</evidence>
<keyword evidence="2" id="KW-1133">Transmembrane helix</keyword>
<dbReference type="SUPFAM" id="SSF49265">
    <property type="entry name" value="Fibronectin type III"/>
    <property type="match status" value="1"/>
</dbReference>
<feature type="domain" description="Fibronectin type-III" evidence="4">
    <location>
        <begin position="152"/>
        <end position="246"/>
    </location>
</feature>
<dbReference type="InParanoid" id="A0A1X7VN22"/>
<feature type="compositionally biased region" description="Basic and acidic residues" evidence="1">
    <location>
        <begin position="586"/>
        <end position="604"/>
    </location>
</feature>
<accession>A0A1X7VN22</accession>
<protein>
    <recommendedName>
        <fullName evidence="4">Fibronectin type-III domain-containing protein</fullName>
    </recommendedName>
</protein>